<dbReference type="RefSeq" id="WP_353547883.1">
    <property type="nucleotide sequence ID" value="NZ_JAGKSB010000017.1"/>
</dbReference>
<dbReference type="AlphaFoldDB" id="A0A8T4HD31"/>
<comment type="similarity">
    <text evidence="1 2">Belongs to the Dps family.</text>
</comment>
<comment type="caution">
    <text evidence="4">The sequence shown here is derived from an EMBL/GenBank/DDBJ whole genome shotgun (WGS) entry which is preliminary data.</text>
</comment>
<evidence type="ECO:0000313" key="5">
    <source>
        <dbReference type="Proteomes" id="UP000679691"/>
    </source>
</evidence>
<dbReference type="PANTHER" id="PTHR42932">
    <property type="entry name" value="GENERAL STRESS PROTEIN 20U"/>
    <property type="match status" value="1"/>
</dbReference>
<dbReference type="SUPFAM" id="SSF47240">
    <property type="entry name" value="Ferritin-like"/>
    <property type="match status" value="1"/>
</dbReference>
<dbReference type="PROSITE" id="PS00819">
    <property type="entry name" value="DPS_2"/>
    <property type="match status" value="1"/>
</dbReference>
<dbReference type="Gene3D" id="1.20.1260.10">
    <property type="match status" value="1"/>
</dbReference>
<dbReference type="PIRSF" id="PIRSF005900">
    <property type="entry name" value="Dps"/>
    <property type="match status" value="1"/>
</dbReference>
<evidence type="ECO:0000259" key="3">
    <source>
        <dbReference type="Pfam" id="PF00210"/>
    </source>
</evidence>
<organism evidence="4 5">
    <name type="scientific">Rhinopithecimicrobium faecis</name>
    <dbReference type="NCBI Taxonomy" id="2820698"/>
    <lineage>
        <taxon>Bacteria</taxon>
        <taxon>Pseudomonadati</taxon>
        <taxon>Bacteroidota</taxon>
        <taxon>Sphingobacteriia</taxon>
        <taxon>Sphingobacteriales</taxon>
        <taxon>Sphingobacteriaceae</taxon>
        <taxon>Rhinopithecimicrobium</taxon>
    </lineage>
</organism>
<dbReference type="GO" id="GO:0008199">
    <property type="term" value="F:ferric iron binding"/>
    <property type="evidence" value="ECO:0007669"/>
    <property type="project" value="InterPro"/>
</dbReference>
<dbReference type="InterPro" id="IPR002177">
    <property type="entry name" value="DPS_DNA-bd"/>
</dbReference>
<reference evidence="4" key="1">
    <citation type="submission" date="2021-03" db="EMBL/GenBank/DDBJ databases">
        <authorList>
            <person name="Lu T."/>
            <person name="Wang Q."/>
            <person name="Han X."/>
        </authorList>
    </citation>
    <scope>NUCLEOTIDE SEQUENCE</scope>
    <source>
        <strain evidence="4">WQ 2009</strain>
    </source>
</reference>
<proteinExistence type="inferred from homology"/>
<dbReference type="InterPro" id="IPR012347">
    <property type="entry name" value="Ferritin-like"/>
</dbReference>
<evidence type="ECO:0000256" key="1">
    <source>
        <dbReference type="ARBA" id="ARBA00009497"/>
    </source>
</evidence>
<dbReference type="CDD" id="cd01043">
    <property type="entry name" value="DPS"/>
    <property type="match status" value="1"/>
</dbReference>
<dbReference type="PRINTS" id="PR01346">
    <property type="entry name" value="HELNAPAPROT"/>
</dbReference>
<dbReference type="Proteomes" id="UP000679691">
    <property type="component" value="Unassembled WGS sequence"/>
</dbReference>
<dbReference type="InterPro" id="IPR023188">
    <property type="entry name" value="DPS_DNA-bd_CS"/>
</dbReference>
<feature type="domain" description="Ferritin/DPS" evidence="3">
    <location>
        <begin position="17"/>
        <end position="156"/>
    </location>
</feature>
<dbReference type="InterPro" id="IPR008331">
    <property type="entry name" value="Ferritin_DPS_dom"/>
</dbReference>
<sequence length="157" mass="18068">MKVNIGLKEQDLQATTELLNKLLANEHILYMKTRNAHWNVVGKDFHAQHLFFETQYSAIQTFIDDIAERVRALGHIAVATLKQYLELTHLDEEEFIKNDSISYIKALLSDHESIIIQLRADIEVIGEKYGDEGTADFLTGLMESHEKMAWMLRAHLS</sequence>
<evidence type="ECO:0000256" key="2">
    <source>
        <dbReference type="RuleBase" id="RU003875"/>
    </source>
</evidence>
<accession>A0A8T4HD31</accession>
<dbReference type="InterPro" id="IPR009078">
    <property type="entry name" value="Ferritin-like_SF"/>
</dbReference>
<name>A0A8T4HD31_9SPHI</name>
<dbReference type="GO" id="GO:0016722">
    <property type="term" value="F:oxidoreductase activity, acting on metal ions"/>
    <property type="evidence" value="ECO:0007669"/>
    <property type="project" value="InterPro"/>
</dbReference>
<dbReference type="Pfam" id="PF00210">
    <property type="entry name" value="Ferritin"/>
    <property type="match status" value="1"/>
</dbReference>
<dbReference type="PANTHER" id="PTHR42932:SF3">
    <property type="entry name" value="DNA PROTECTION DURING STARVATION PROTEIN"/>
    <property type="match status" value="1"/>
</dbReference>
<evidence type="ECO:0000313" key="4">
    <source>
        <dbReference type="EMBL" id="MBP3944373.1"/>
    </source>
</evidence>
<dbReference type="EMBL" id="JAGKSB010000017">
    <property type="protein sequence ID" value="MBP3944373.1"/>
    <property type="molecule type" value="Genomic_DNA"/>
</dbReference>
<protein>
    <submittedName>
        <fullName evidence="4">DNA starvation/stationary phase protection protein</fullName>
    </submittedName>
</protein>
<keyword evidence="5" id="KW-1185">Reference proteome</keyword>
<gene>
    <name evidence="4" type="ORF">J5U18_12565</name>
</gene>